<sequence length="76" mass="8397">MLKPGLEDGDICSEKDKSIFASLEIGRVLHRDLAGPETRRGEILSPNFSVFPLGLKRVSLPLDAARVTRETDHKPV</sequence>
<name>A0AA88TNP9_9TELE</name>
<gene>
    <name evidence="1" type="ORF">Q8A67_008493</name>
</gene>
<accession>A0AA88TNP9</accession>
<evidence type="ECO:0000313" key="1">
    <source>
        <dbReference type="EMBL" id="KAK2900378.1"/>
    </source>
</evidence>
<organism evidence="1 2">
    <name type="scientific">Cirrhinus molitorella</name>
    <name type="common">mud carp</name>
    <dbReference type="NCBI Taxonomy" id="172907"/>
    <lineage>
        <taxon>Eukaryota</taxon>
        <taxon>Metazoa</taxon>
        <taxon>Chordata</taxon>
        <taxon>Craniata</taxon>
        <taxon>Vertebrata</taxon>
        <taxon>Euteleostomi</taxon>
        <taxon>Actinopterygii</taxon>
        <taxon>Neopterygii</taxon>
        <taxon>Teleostei</taxon>
        <taxon>Ostariophysi</taxon>
        <taxon>Cypriniformes</taxon>
        <taxon>Cyprinidae</taxon>
        <taxon>Labeoninae</taxon>
        <taxon>Labeonini</taxon>
        <taxon>Cirrhinus</taxon>
    </lineage>
</organism>
<dbReference type="EMBL" id="JAUYZG010000008">
    <property type="protein sequence ID" value="KAK2900378.1"/>
    <property type="molecule type" value="Genomic_DNA"/>
</dbReference>
<keyword evidence="2" id="KW-1185">Reference proteome</keyword>
<dbReference type="Proteomes" id="UP001187343">
    <property type="component" value="Unassembled WGS sequence"/>
</dbReference>
<reference evidence="1" key="1">
    <citation type="submission" date="2023-08" db="EMBL/GenBank/DDBJ databases">
        <title>Chromosome-level Genome Assembly of mud carp (Cirrhinus molitorella).</title>
        <authorList>
            <person name="Liu H."/>
        </authorList>
    </citation>
    <scope>NUCLEOTIDE SEQUENCE</scope>
    <source>
        <strain evidence="1">Prfri</strain>
        <tissue evidence="1">Muscle</tissue>
    </source>
</reference>
<proteinExistence type="predicted"/>
<dbReference type="AlphaFoldDB" id="A0AA88TNP9"/>
<evidence type="ECO:0000313" key="2">
    <source>
        <dbReference type="Proteomes" id="UP001187343"/>
    </source>
</evidence>
<protein>
    <submittedName>
        <fullName evidence="1">Uncharacterized protein</fullName>
    </submittedName>
</protein>
<comment type="caution">
    <text evidence="1">The sequence shown here is derived from an EMBL/GenBank/DDBJ whole genome shotgun (WGS) entry which is preliminary data.</text>
</comment>